<feature type="region of interest" description="Disordered" evidence="1">
    <location>
        <begin position="1"/>
        <end position="35"/>
    </location>
</feature>
<name>A0A9P6FZA1_9FUNG</name>
<organism evidence="2 3">
    <name type="scientific">Lunasporangiospora selenospora</name>
    <dbReference type="NCBI Taxonomy" id="979761"/>
    <lineage>
        <taxon>Eukaryota</taxon>
        <taxon>Fungi</taxon>
        <taxon>Fungi incertae sedis</taxon>
        <taxon>Mucoromycota</taxon>
        <taxon>Mortierellomycotina</taxon>
        <taxon>Mortierellomycetes</taxon>
        <taxon>Mortierellales</taxon>
        <taxon>Mortierellaceae</taxon>
        <taxon>Lunasporangiospora</taxon>
    </lineage>
</organism>
<keyword evidence="3" id="KW-1185">Reference proteome</keyword>
<dbReference type="Proteomes" id="UP000780801">
    <property type="component" value="Unassembled WGS sequence"/>
</dbReference>
<gene>
    <name evidence="2" type="ORF">BGW38_007317</name>
</gene>
<comment type="caution">
    <text evidence="2">The sequence shown here is derived from an EMBL/GenBank/DDBJ whole genome shotgun (WGS) entry which is preliminary data.</text>
</comment>
<sequence>MTVSVSQNLSLRAQQSVSKKNPTADGMSLASKNKYDCSHNPSGIVNLGVAENHLMKNELRDI</sequence>
<accession>A0A9P6FZA1</accession>
<evidence type="ECO:0000256" key="1">
    <source>
        <dbReference type="SAM" id="MobiDB-lite"/>
    </source>
</evidence>
<dbReference type="Gene3D" id="3.90.1150.10">
    <property type="entry name" value="Aspartate Aminotransferase, domain 1"/>
    <property type="match status" value="1"/>
</dbReference>
<dbReference type="OrthoDB" id="7042322at2759"/>
<protein>
    <submittedName>
        <fullName evidence="2">Uncharacterized protein</fullName>
    </submittedName>
</protein>
<dbReference type="EMBL" id="JAABOA010000481">
    <property type="protein sequence ID" value="KAF9584179.1"/>
    <property type="molecule type" value="Genomic_DNA"/>
</dbReference>
<dbReference type="AlphaFoldDB" id="A0A9P6FZA1"/>
<feature type="compositionally biased region" description="Polar residues" evidence="1">
    <location>
        <begin position="1"/>
        <end position="21"/>
    </location>
</feature>
<dbReference type="InterPro" id="IPR015422">
    <property type="entry name" value="PyrdxlP-dep_Trfase_small"/>
</dbReference>
<proteinExistence type="predicted"/>
<evidence type="ECO:0000313" key="2">
    <source>
        <dbReference type="EMBL" id="KAF9584179.1"/>
    </source>
</evidence>
<evidence type="ECO:0000313" key="3">
    <source>
        <dbReference type="Proteomes" id="UP000780801"/>
    </source>
</evidence>
<feature type="non-terminal residue" evidence="2">
    <location>
        <position position="62"/>
    </location>
</feature>
<reference evidence="2" key="1">
    <citation type="journal article" date="2020" name="Fungal Divers.">
        <title>Resolving the Mortierellaceae phylogeny through synthesis of multi-gene phylogenetics and phylogenomics.</title>
        <authorList>
            <person name="Vandepol N."/>
            <person name="Liber J."/>
            <person name="Desiro A."/>
            <person name="Na H."/>
            <person name="Kennedy M."/>
            <person name="Barry K."/>
            <person name="Grigoriev I.V."/>
            <person name="Miller A.N."/>
            <person name="O'Donnell K."/>
            <person name="Stajich J.E."/>
            <person name="Bonito G."/>
        </authorList>
    </citation>
    <scope>NUCLEOTIDE SEQUENCE</scope>
    <source>
        <strain evidence="2">KOD1015</strain>
    </source>
</reference>